<dbReference type="GO" id="GO:0022857">
    <property type="term" value="F:transmembrane transporter activity"/>
    <property type="evidence" value="ECO:0007669"/>
    <property type="project" value="InterPro"/>
</dbReference>
<keyword evidence="9" id="KW-1185">Reference proteome</keyword>
<feature type="transmembrane region" description="Helical" evidence="6">
    <location>
        <begin position="306"/>
        <end position="326"/>
    </location>
</feature>
<evidence type="ECO:0000256" key="3">
    <source>
        <dbReference type="ARBA" id="ARBA00022989"/>
    </source>
</evidence>
<dbReference type="InterPro" id="IPR052524">
    <property type="entry name" value="MFS_Cyanate_Porter"/>
</dbReference>
<feature type="region of interest" description="Disordered" evidence="5">
    <location>
        <begin position="206"/>
        <end position="228"/>
    </location>
</feature>
<protein>
    <recommendedName>
        <fullName evidence="7">Major facilitator superfamily (MFS) profile domain-containing protein</fullName>
    </recommendedName>
</protein>
<evidence type="ECO:0000313" key="8">
    <source>
        <dbReference type="EMBL" id="RAQ94974.1"/>
    </source>
</evidence>
<keyword evidence="3 6" id="KW-1133">Transmembrane helix</keyword>
<dbReference type="GO" id="GO:0005886">
    <property type="term" value="C:plasma membrane"/>
    <property type="evidence" value="ECO:0007669"/>
    <property type="project" value="UniProtKB-SubCell"/>
</dbReference>
<dbReference type="Gene3D" id="1.20.1250.20">
    <property type="entry name" value="MFS general substrate transporter like domains"/>
    <property type="match status" value="2"/>
</dbReference>
<feature type="transmembrane region" description="Helical" evidence="6">
    <location>
        <begin position="109"/>
        <end position="129"/>
    </location>
</feature>
<dbReference type="Pfam" id="PF07690">
    <property type="entry name" value="MFS_1"/>
    <property type="match status" value="1"/>
</dbReference>
<evidence type="ECO:0000313" key="9">
    <source>
        <dbReference type="Proteomes" id="UP000248706"/>
    </source>
</evidence>
<evidence type="ECO:0000256" key="4">
    <source>
        <dbReference type="ARBA" id="ARBA00023136"/>
    </source>
</evidence>
<name>A0A328VIS2_9CHLR</name>
<feature type="transmembrane region" description="Helical" evidence="6">
    <location>
        <begin position="54"/>
        <end position="79"/>
    </location>
</feature>
<dbReference type="Proteomes" id="UP000248706">
    <property type="component" value="Unassembled WGS sequence"/>
</dbReference>
<dbReference type="InterPro" id="IPR020846">
    <property type="entry name" value="MFS_dom"/>
</dbReference>
<evidence type="ECO:0000256" key="6">
    <source>
        <dbReference type="SAM" id="Phobius"/>
    </source>
</evidence>
<feature type="transmembrane region" description="Helical" evidence="6">
    <location>
        <begin position="176"/>
        <end position="197"/>
    </location>
</feature>
<reference evidence="8 9" key="1">
    <citation type="submission" date="2016-08" db="EMBL/GenBank/DDBJ databases">
        <title>Analysis of Carbohydrate Active Enzymes in Thermogemmatispora T81 Reveals Carbohydrate Degradation Ability.</title>
        <authorList>
            <person name="Tomazini A."/>
            <person name="Lal S."/>
            <person name="Stott M."/>
            <person name="Henrissat B."/>
            <person name="Polikarpov I."/>
            <person name="Sparling R."/>
            <person name="Levin D.B."/>
        </authorList>
    </citation>
    <scope>NUCLEOTIDE SEQUENCE [LARGE SCALE GENOMIC DNA]</scope>
    <source>
        <strain evidence="8 9">T81</strain>
    </source>
</reference>
<gene>
    <name evidence="8" type="ORF">A4R35_05460</name>
</gene>
<dbReference type="AlphaFoldDB" id="A0A328VIS2"/>
<feature type="compositionally biased region" description="Low complexity" evidence="5">
    <location>
        <begin position="218"/>
        <end position="228"/>
    </location>
</feature>
<dbReference type="InterPro" id="IPR036259">
    <property type="entry name" value="MFS_trans_sf"/>
</dbReference>
<proteinExistence type="predicted"/>
<comment type="caution">
    <text evidence="8">The sequence shown here is derived from an EMBL/GenBank/DDBJ whole genome shotgun (WGS) entry which is preliminary data.</text>
</comment>
<feature type="transmembrane region" description="Helical" evidence="6">
    <location>
        <begin position="141"/>
        <end position="164"/>
    </location>
</feature>
<evidence type="ECO:0000256" key="1">
    <source>
        <dbReference type="ARBA" id="ARBA00004651"/>
    </source>
</evidence>
<feature type="transmembrane region" description="Helical" evidence="6">
    <location>
        <begin position="86"/>
        <end position="103"/>
    </location>
</feature>
<keyword evidence="2 6" id="KW-0812">Transmembrane</keyword>
<feature type="domain" description="Major facilitator superfamily (MFS) profile" evidence="7">
    <location>
        <begin position="17"/>
        <end position="420"/>
    </location>
</feature>
<evidence type="ECO:0000256" key="5">
    <source>
        <dbReference type="SAM" id="MobiDB-lite"/>
    </source>
</evidence>
<dbReference type="PANTHER" id="PTHR23523">
    <property type="match status" value="1"/>
</dbReference>
<sequence length="451" mass="47440">MKQVVADAEVRPISNWRMILCCGLLTLVGLNLRSIILGVPPVLPLVQHDLALSYFEVGLLTALPPLTLGASAWSLGLVVERLGERTCVALGLLLLGIGAILRALWPSAVTLFCFTLLLCLGIVLAQTAVPPLARHWFPRSVGLVTALFSDGLIIGEALAAGLTVPLMQRFFGPGNWRATFIFWGMPALVLLLGWLVFAPRTSDRQHRELPPAAPAPQPAITQQPAQGAEAHLGKARQGRRVNAWHLGILLGGGSLIYFGMNAWIAPYNAALQRAAVTPLVLGVLNTAQLPSSLAVTLFAQQLAGRRWPFIGAGIVCAISLIGWLLSPAGLEVIWAALIGAGSALVFTLGVALPALLASPNEVARLTGMTLSLTYAVAFIGPLIGGALWDHLGLPALAFLPILIACLLLIILGALLPERRPDQVALLAAEQSQIGLVGGGVSQEQPSPPTAS</sequence>
<accession>A0A328VIS2</accession>
<dbReference type="PROSITE" id="PS50850">
    <property type="entry name" value="MFS"/>
    <property type="match status" value="1"/>
</dbReference>
<organism evidence="8 9">
    <name type="scientific">Thermogemmatispora tikiterensis</name>
    <dbReference type="NCBI Taxonomy" id="1825093"/>
    <lineage>
        <taxon>Bacteria</taxon>
        <taxon>Bacillati</taxon>
        <taxon>Chloroflexota</taxon>
        <taxon>Ktedonobacteria</taxon>
        <taxon>Thermogemmatisporales</taxon>
        <taxon>Thermogemmatisporaceae</taxon>
        <taxon>Thermogemmatispora</taxon>
    </lineage>
</organism>
<evidence type="ECO:0000259" key="7">
    <source>
        <dbReference type="PROSITE" id="PS50850"/>
    </source>
</evidence>
<feature type="transmembrane region" description="Helical" evidence="6">
    <location>
        <begin position="332"/>
        <end position="356"/>
    </location>
</feature>
<dbReference type="PANTHER" id="PTHR23523:SF2">
    <property type="entry name" value="2-NITROIMIDAZOLE TRANSPORTER"/>
    <property type="match status" value="1"/>
</dbReference>
<dbReference type="OrthoDB" id="148947at2"/>
<dbReference type="SUPFAM" id="SSF103473">
    <property type="entry name" value="MFS general substrate transporter"/>
    <property type="match status" value="1"/>
</dbReference>
<evidence type="ECO:0000256" key="2">
    <source>
        <dbReference type="ARBA" id="ARBA00022692"/>
    </source>
</evidence>
<feature type="transmembrane region" description="Helical" evidence="6">
    <location>
        <begin position="243"/>
        <end position="264"/>
    </location>
</feature>
<feature type="transmembrane region" description="Helical" evidence="6">
    <location>
        <begin position="368"/>
        <end position="388"/>
    </location>
</feature>
<dbReference type="RefSeq" id="WP_112427320.1">
    <property type="nucleotide sequence ID" value="NZ_MCIF01000002.1"/>
</dbReference>
<dbReference type="InterPro" id="IPR011701">
    <property type="entry name" value="MFS"/>
</dbReference>
<comment type="subcellular location">
    <subcellularLocation>
        <location evidence="1">Cell membrane</location>
        <topology evidence="1">Multi-pass membrane protein</topology>
    </subcellularLocation>
</comment>
<feature type="transmembrane region" description="Helical" evidence="6">
    <location>
        <begin position="276"/>
        <end position="299"/>
    </location>
</feature>
<feature type="transmembrane region" description="Helical" evidence="6">
    <location>
        <begin position="394"/>
        <end position="415"/>
    </location>
</feature>
<keyword evidence="4 6" id="KW-0472">Membrane</keyword>
<dbReference type="EMBL" id="MCIF01000002">
    <property type="protein sequence ID" value="RAQ94974.1"/>
    <property type="molecule type" value="Genomic_DNA"/>
</dbReference>